<sequence length="300" mass="33289">METSKKKIAIIAPGGMLGSGVYRALKDVHDLVLVARDKKKLNLLNDAYGGVQNHKIIIFDLADIEQDYLEGFQETGMGPTIQRLVDVIGNVDAVINCAGVIKPHSLTNPRATLFINGALPHALSGAYKEKLIHITTDCAYNGLTEAPYTEVSVKTPVDLYGISKVMGEPAHSLVLRTSIIGPEVGTTSSLIEWFRSKKDEPSLNGFTNHFWNGITTYQYGNIVKKIIENRDQYPKEGTYHIFSNDVSKYDMLTVFKEKYGYGGKIIPTEASVAIDRRLRTVHDLNAKLTIPSFEEMVKEL</sequence>
<comment type="function">
    <text evidence="2">Catalyzes the reduction of dTDP-6-deoxy-L-lyxo-4-hexulose to yield dTDP-L-rhamnose.</text>
</comment>
<accession>A0A2M8KXC1</accession>
<dbReference type="InterPro" id="IPR029903">
    <property type="entry name" value="RmlD-like-bd"/>
</dbReference>
<dbReference type="AlphaFoldDB" id="A0A2M8KXC1"/>
<gene>
    <name evidence="4" type="ORF">COU90_01975</name>
</gene>
<comment type="similarity">
    <text evidence="1 2">Belongs to the dTDP-4-dehydrorhamnose reductase family.</text>
</comment>
<dbReference type="Proteomes" id="UP000229098">
    <property type="component" value="Unassembled WGS sequence"/>
</dbReference>
<dbReference type="GO" id="GO:0019305">
    <property type="term" value="P:dTDP-rhamnose biosynthetic process"/>
    <property type="evidence" value="ECO:0007669"/>
    <property type="project" value="UniProtKB-UniPathway"/>
</dbReference>
<proteinExistence type="inferred from homology"/>
<dbReference type="GO" id="GO:0005829">
    <property type="term" value="C:cytosol"/>
    <property type="evidence" value="ECO:0007669"/>
    <property type="project" value="TreeGrafter"/>
</dbReference>
<organism evidence="4 5">
    <name type="scientific">Candidatus Ryanbacteria bacterium CG10_big_fil_rev_8_21_14_0_10_43_42</name>
    <dbReference type="NCBI Taxonomy" id="1974864"/>
    <lineage>
        <taxon>Bacteria</taxon>
        <taxon>Candidatus Ryaniibacteriota</taxon>
    </lineage>
</organism>
<evidence type="ECO:0000313" key="5">
    <source>
        <dbReference type="Proteomes" id="UP000229098"/>
    </source>
</evidence>
<evidence type="ECO:0000259" key="3">
    <source>
        <dbReference type="Pfam" id="PF04321"/>
    </source>
</evidence>
<dbReference type="GO" id="GO:0008831">
    <property type="term" value="F:dTDP-4-dehydrorhamnose reductase activity"/>
    <property type="evidence" value="ECO:0007669"/>
    <property type="project" value="UniProtKB-EC"/>
</dbReference>
<dbReference type="Gene3D" id="3.40.50.720">
    <property type="entry name" value="NAD(P)-binding Rossmann-like Domain"/>
    <property type="match status" value="1"/>
</dbReference>
<evidence type="ECO:0000256" key="1">
    <source>
        <dbReference type="ARBA" id="ARBA00010944"/>
    </source>
</evidence>
<evidence type="ECO:0000256" key="2">
    <source>
        <dbReference type="RuleBase" id="RU364082"/>
    </source>
</evidence>
<dbReference type="PANTHER" id="PTHR10491:SF4">
    <property type="entry name" value="METHIONINE ADENOSYLTRANSFERASE 2 SUBUNIT BETA"/>
    <property type="match status" value="1"/>
</dbReference>
<dbReference type="Pfam" id="PF04321">
    <property type="entry name" value="RmlD_sub_bind"/>
    <property type="match status" value="1"/>
</dbReference>
<dbReference type="InterPro" id="IPR036291">
    <property type="entry name" value="NAD(P)-bd_dom_sf"/>
</dbReference>
<dbReference type="PANTHER" id="PTHR10491">
    <property type="entry name" value="DTDP-4-DEHYDRORHAMNOSE REDUCTASE"/>
    <property type="match status" value="1"/>
</dbReference>
<dbReference type="InterPro" id="IPR005913">
    <property type="entry name" value="dTDP_dehydrorham_reduct"/>
</dbReference>
<protein>
    <recommendedName>
        <fullName evidence="2">dTDP-4-dehydrorhamnose reductase</fullName>
        <ecNumber evidence="2">1.1.1.133</ecNumber>
    </recommendedName>
</protein>
<evidence type="ECO:0000313" key="4">
    <source>
        <dbReference type="EMBL" id="PJE64585.1"/>
    </source>
</evidence>
<dbReference type="SUPFAM" id="SSF51735">
    <property type="entry name" value="NAD(P)-binding Rossmann-fold domains"/>
    <property type="match status" value="1"/>
</dbReference>
<feature type="domain" description="RmlD-like substrate binding" evidence="3">
    <location>
        <begin position="91"/>
        <end position="261"/>
    </location>
</feature>
<dbReference type="UniPathway" id="UPA00124"/>
<dbReference type="EC" id="1.1.1.133" evidence="2"/>
<comment type="pathway">
    <text evidence="2">Carbohydrate biosynthesis; dTDP-L-rhamnose biosynthesis.</text>
</comment>
<comment type="caution">
    <text evidence="4">The sequence shown here is derived from an EMBL/GenBank/DDBJ whole genome shotgun (WGS) entry which is preliminary data.</text>
</comment>
<keyword evidence="2" id="KW-0521">NADP</keyword>
<name>A0A2M8KXC1_9BACT</name>
<keyword evidence="2" id="KW-0560">Oxidoreductase</keyword>
<reference evidence="5" key="1">
    <citation type="submission" date="2017-09" db="EMBL/GenBank/DDBJ databases">
        <title>Depth-based differentiation of microbial function through sediment-hosted aquifers and enrichment of novel symbionts in the deep terrestrial subsurface.</title>
        <authorList>
            <person name="Probst A.J."/>
            <person name="Ladd B."/>
            <person name="Jarett J.K."/>
            <person name="Geller-Mcgrath D.E."/>
            <person name="Sieber C.M.K."/>
            <person name="Emerson J.B."/>
            <person name="Anantharaman K."/>
            <person name="Thomas B.C."/>
            <person name="Malmstrom R."/>
            <person name="Stieglmeier M."/>
            <person name="Klingl A."/>
            <person name="Woyke T."/>
            <person name="Ryan C.M."/>
            <person name="Banfield J.F."/>
        </authorList>
    </citation>
    <scope>NUCLEOTIDE SEQUENCE [LARGE SCALE GENOMIC DNA]</scope>
</reference>
<dbReference type="EMBL" id="PFEF01000005">
    <property type="protein sequence ID" value="PJE64585.1"/>
    <property type="molecule type" value="Genomic_DNA"/>
</dbReference>